<dbReference type="HOGENOM" id="CLU_102055_1_1_0"/>
<dbReference type="InterPro" id="IPR011604">
    <property type="entry name" value="PDDEXK-like_dom_sf"/>
</dbReference>
<dbReference type="GO" id="GO:0004527">
    <property type="term" value="F:exonuclease activity"/>
    <property type="evidence" value="ECO:0007669"/>
    <property type="project" value="UniProtKB-KW"/>
</dbReference>
<keyword evidence="9 13" id="KW-0408">Iron</keyword>
<evidence type="ECO:0000256" key="10">
    <source>
        <dbReference type="ARBA" id="ARBA00023014"/>
    </source>
</evidence>
<evidence type="ECO:0000313" key="16">
    <source>
        <dbReference type="Proteomes" id="UP000002431"/>
    </source>
</evidence>
<dbReference type="KEGG" id="dge:Dgeo_0235"/>
<evidence type="ECO:0000256" key="7">
    <source>
        <dbReference type="ARBA" id="ARBA00022801"/>
    </source>
</evidence>
<dbReference type="EC" id="3.1.12.1" evidence="3 13"/>
<dbReference type="RefSeq" id="WP_011529384.1">
    <property type="nucleotide sequence ID" value="NC_008025.1"/>
</dbReference>
<feature type="domain" description="DUF83" evidence="14">
    <location>
        <begin position="14"/>
        <end position="189"/>
    </location>
</feature>
<evidence type="ECO:0000256" key="11">
    <source>
        <dbReference type="ARBA" id="ARBA00023118"/>
    </source>
</evidence>
<gene>
    <name evidence="15" type="ordered locus">Dgeo_0235</name>
</gene>
<dbReference type="InterPro" id="IPR022765">
    <property type="entry name" value="Dna2/Cas4_DUF83"/>
</dbReference>
<keyword evidence="10 13" id="KW-0411">Iron-sulfur</keyword>
<evidence type="ECO:0000256" key="5">
    <source>
        <dbReference type="ARBA" id="ARBA00022722"/>
    </source>
</evidence>
<comment type="cofactor">
    <cofactor evidence="13">
        <name>Mg(2+)</name>
        <dbReference type="ChEBI" id="CHEBI:18420"/>
    </cofactor>
    <cofactor evidence="13">
        <name>Mn(2+)</name>
        <dbReference type="ChEBI" id="CHEBI:29035"/>
    </cofactor>
    <text evidence="13">Mg(2+) or Mn(2+) required for ssDNA cleavage activity.</text>
</comment>
<dbReference type="GO" id="GO:0046872">
    <property type="term" value="F:metal ion binding"/>
    <property type="evidence" value="ECO:0007669"/>
    <property type="project" value="UniProtKB-KW"/>
</dbReference>
<sequence>MFPKPVPEPLLLSSLAQYAYCPRRCALVHVEQEWADNIWTVRGEQLHERAHGGGEEARGEVRILRALPLFSHQHGLAGTADVVELRPVPYPVEYKSSRYPKTHRLGHLVEEVQLCAQALCLEEMFGQPVPQGALYHIASRKRREVTFTPELRRAVLEAAGGVRELLRCGTLPPPAADDRCHWCSLQEACEPFTPRDFPHGYDPFSTSLEDM</sequence>
<keyword evidence="16" id="KW-1185">Reference proteome</keyword>
<dbReference type="InterPro" id="IPR051827">
    <property type="entry name" value="Cas4_exonuclease"/>
</dbReference>
<dbReference type="Pfam" id="PF01930">
    <property type="entry name" value="Cas_Cas4"/>
    <property type="match status" value="1"/>
</dbReference>
<keyword evidence="12 13" id="KW-0464">Manganese</keyword>
<comment type="cofactor">
    <cofactor evidence="1">
        <name>[4Fe-4S] cluster</name>
        <dbReference type="ChEBI" id="CHEBI:49883"/>
    </cofactor>
</comment>
<evidence type="ECO:0000256" key="12">
    <source>
        <dbReference type="ARBA" id="ARBA00023211"/>
    </source>
</evidence>
<evidence type="ECO:0000256" key="4">
    <source>
        <dbReference type="ARBA" id="ARBA00020049"/>
    </source>
</evidence>
<evidence type="ECO:0000313" key="15">
    <source>
        <dbReference type="EMBL" id="ABF44538.1"/>
    </source>
</evidence>
<dbReference type="GO" id="GO:0051536">
    <property type="term" value="F:iron-sulfur cluster binding"/>
    <property type="evidence" value="ECO:0007669"/>
    <property type="project" value="UniProtKB-KW"/>
</dbReference>
<dbReference type="PANTHER" id="PTHR36531:SF6">
    <property type="entry name" value="DNA REPLICATION ATP-DEPENDENT HELICASE_NUCLEASE DNA2"/>
    <property type="match status" value="1"/>
</dbReference>
<organism evidence="15 16">
    <name type="scientific">Deinococcus geothermalis (strain DSM 11300 / CIP 105573 / AG-3a)</name>
    <dbReference type="NCBI Taxonomy" id="319795"/>
    <lineage>
        <taxon>Bacteria</taxon>
        <taxon>Thermotogati</taxon>
        <taxon>Deinococcota</taxon>
        <taxon>Deinococci</taxon>
        <taxon>Deinococcales</taxon>
        <taxon>Deinococcaceae</taxon>
        <taxon>Deinococcus</taxon>
    </lineage>
</organism>
<keyword evidence="7 13" id="KW-0378">Hydrolase</keyword>
<keyword evidence="11 13" id="KW-0051">Antiviral defense</keyword>
<comment type="similarity">
    <text evidence="2 13">Belongs to the CRISPR-associated exonuclease Cas4 family.</text>
</comment>
<proteinExistence type="inferred from homology"/>
<evidence type="ECO:0000256" key="1">
    <source>
        <dbReference type="ARBA" id="ARBA00001966"/>
    </source>
</evidence>
<evidence type="ECO:0000256" key="6">
    <source>
        <dbReference type="ARBA" id="ARBA00022723"/>
    </source>
</evidence>
<dbReference type="NCBIfam" id="TIGR00372">
    <property type="entry name" value="cas4"/>
    <property type="match status" value="1"/>
</dbReference>
<evidence type="ECO:0000256" key="13">
    <source>
        <dbReference type="RuleBase" id="RU365022"/>
    </source>
</evidence>
<keyword evidence="5 13" id="KW-0540">Nuclease</keyword>
<dbReference type="Gene3D" id="3.90.320.10">
    <property type="match status" value="1"/>
</dbReference>
<dbReference type="EMBL" id="CP000359">
    <property type="protein sequence ID" value="ABF44538.1"/>
    <property type="molecule type" value="Genomic_DNA"/>
</dbReference>
<comment type="function">
    <text evidence="13">CRISPR (clustered regularly interspaced short palindromic repeat) is an adaptive immune system that provides protection against mobile genetic elements (viruses, transposable elements and conjugative plasmids). CRISPR clusters contain sequences complementary to antecedent mobile elements and target invading nucleic acids. CRISPR clusters are transcribed and processed into CRISPR RNA (crRNA).</text>
</comment>
<dbReference type="InterPro" id="IPR013343">
    <property type="entry name" value="CRISPR-assoc_prot_Cas4"/>
</dbReference>
<evidence type="ECO:0000256" key="8">
    <source>
        <dbReference type="ARBA" id="ARBA00022839"/>
    </source>
</evidence>
<reference evidence="15" key="1">
    <citation type="submission" date="2006-04" db="EMBL/GenBank/DDBJ databases">
        <title>Complete sequence of chromosome of Deinococcus geothermalis DSM 11300.</title>
        <authorList>
            <consortium name="US DOE Joint Genome Institute"/>
            <person name="Copeland A."/>
            <person name="Lucas S."/>
            <person name="Lapidus A."/>
            <person name="Barry K."/>
            <person name="Detter J.C."/>
            <person name="Glavina del Rio T."/>
            <person name="Hammon N."/>
            <person name="Israni S."/>
            <person name="Dalin E."/>
            <person name="Tice H."/>
            <person name="Pitluck S."/>
            <person name="Brettin T."/>
            <person name="Bruce D."/>
            <person name="Han C."/>
            <person name="Tapia R."/>
            <person name="Saunders E."/>
            <person name="Gilna P."/>
            <person name="Schmutz J."/>
            <person name="Larimer F."/>
            <person name="Land M."/>
            <person name="Hauser L."/>
            <person name="Kyrpides N."/>
            <person name="Kim E."/>
            <person name="Daly M.J."/>
            <person name="Fredrickson J.K."/>
            <person name="Makarova K.S."/>
            <person name="Gaidamakova E.K."/>
            <person name="Zhai M."/>
            <person name="Richardson P."/>
        </authorList>
    </citation>
    <scope>NUCLEOTIDE SEQUENCE</scope>
    <source>
        <strain evidence="15">DSM 11300</strain>
    </source>
</reference>
<dbReference type="eggNOG" id="COG1468">
    <property type="taxonomic scope" value="Bacteria"/>
</dbReference>
<dbReference type="Proteomes" id="UP000002431">
    <property type="component" value="Chromosome"/>
</dbReference>
<dbReference type="AlphaFoldDB" id="Q1J1U6"/>
<evidence type="ECO:0000256" key="3">
    <source>
        <dbReference type="ARBA" id="ARBA00012768"/>
    </source>
</evidence>
<evidence type="ECO:0000256" key="9">
    <source>
        <dbReference type="ARBA" id="ARBA00023004"/>
    </source>
</evidence>
<dbReference type="PANTHER" id="PTHR36531">
    <property type="entry name" value="CRISPR-ASSOCIATED EXONUCLEASE CAS4"/>
    <property type="match status" value="1"/>
</dbReference>
<accession>Q1J1U6</accession>
<evidence type="ECO:0000259" key="14">
    <source>
        <dbReference type="Pfam" id="PF01930"/>
    </source>
</evidence>
<evidence type="ECO:0000256" key="2">
    <source>
        <dbReference type="ARBA" id="ARBA00009189"/>
    </source>
</evidence>
<keyword evidence="8 13" id="KW-0269">Exonuclease</keyword>
<dbReference type="GO" id="GO:0051607">
    <property type="term" value="P:defense response to virus"/>
    <property type="evidence" value="ECO:0007669"/>
    <property type="project" value="UniProtKB-KW"/>
</dbReference>
<dbReference type="STRING" id="319795.Dgeo_0235"/>
<name>Q1J1U6_DEIGD</name>
<keyword evidence="6 13" id="KW-0479">Metal-binding</keyword>
<comment type="cofactor">
    <cofactor evidence="13">
        <name>iron-sulfur cluster</name>
        <dbReference type="ChEBI" id="CHEBI:30408"/>
    </cofactor>
</comment>
<protein>
    <recommendedName>
        <fullName evidence="4 13">CRISPR-associated exonuclease Cas4</fullName>
        <ecNumber evidence="3 13">3.1.12.1</ecNumber>
    </recommendedName>
</protein>